<keyword evidence="3" id="KW-1185">Reference proteome</keyword>
<organism evidence="2 3">
    <name type="scientific">Domibacillus antri</name>
    <dbReference type="NCBI Taxonomy" id="1714264"/>
    <lineage>
        <taxon>Bacteria</taxon>
        <taxon>Bacillati</taxon>
        <taxon>Bacillota</taxon>
        <taxon>Bacilli</taxon>
        <taxon>Bacillales</taxon>
        <taxon>Bacillaceae</taxon>
        <taxon>Domibacillus</taxon>
    </lineage>
</organism>
<dbReference type="Proteomes" id="UP000185568">
    <property type="component" value="Unassembled WGS sequence"/>
</dbReference>
<dbReference type="RefSeq" id="WP_075399263.1">
    <property type="nucleotide sequence ID" value="NZ_MSDU01000034.1"/>
</dbReference>
<comment type="caution">
    <text evidence="2">The sequence shown here is derived from an EMBL/GenBank/DDBJ whole genome shotgun (WGS) entry which is preliminary data.</text>
</comment>
<proteinExistence type="predicted"/>
<reference evidence="2 3" key="1">
    <citation type="submission" date="2016-12" db="EMBL/GenBank/DDBJ databases">
        <title>Domibacillus antri genome sequencing.</title>
        <authorList>
            <person name="Verma A."/>
            <person name="Krishnamurthi S."/>
        </authorList>
    </citation>
    <scope>NUCLEOTIDE SEQUENCE [LARGE SCALE GENOMIC DNA]</scope>
    <source>
        <strain evidence="2 3">XD80</strain>
    </source>
</reference>
<evidence type="ECO:0000256" key="1">
    <source>
        <dbReference type="SAM" id="MobiDB-lite"/>
    </source>
</evidence>
<dbReference type="EMBL" id="MSDU01000034">
    <property type="protein sequence ID" value="OLN21728.1"/>
    <property type="molecule type" value="Genomic_DNA"/>
</dbReference>
<dbReference type="STRING" id="1714264.BTO30_13405"/>
<sequence length="94" mass="10435">MALVGLVCTVVGVLLGILTFGRNRDKDIRQDAADAATIRTKLDHISSGVDSIRVDFKATVQRVEDLTERVTRVEESAKQAHKRLDNMGERRTAE</sequence>
<accession>A0A1Q8Q335</accession>
<evidence type="ECO:0000313" key="3">
    <source>
        <dbReference type="Proteomes" id="UP000185568"/>
    </source>
</evidence>
<name>A0A1Q8Q335_9BACI</name>
<dbReference type="AlphaFoldDB" id="A0A1Q8Q335"/>
<evidence type="ECO:0000313" key="2">
    <source>
        <dbReference type="EMBL" id="OLN21728.1"/>
    </source>
</evidence>
<protein>
    <submittedName>
        <fullName evidence="2">Uncharacterized protein</fullName>
    </submittedName>
</protein>
<gene>
    <name evidence="2" type="ORF">BTO30_13405</name>
</gene>
<feature type="region of interest" description="Disordered" evidence="1">
    <location>
        <begin position="72"/>
        <end position="94"/>
    </location>
</feature>
<dbReference type="OrthoDB" id="2087365at2"/>